<dbReference type="InterPro" id="IPR027417">
    <property type="entry name" value="P-loop_NTPase"/>
</dbReference>
<accession>A0A1Z4LUE3</accession>
<proteinExistence type="predicted"/>
<gene>
    <name evidence="1" type="ORF">NIES267_41840</name>
</gene>
<name>A0A1Z4LUE3_9CYAN</name>
<dbReference type="EMBL" id="AP018227">
    <property type="protein sequence ID" value="BAY84688.1"/>
    <property type="molecule type" value="Genomic_DNA"/>
</dbReference>
<dbReference type="SUPFAM" id="SSF52540">
    <property type="entry name" value="P-loop containing nucleoside triphosphate hydrolases"/>
    <property type="match status" value="1"/>
</dbReference>
<evidence type="ECO:0000313" key="2">
    <source>
        <dbReference type="Proteomes" id="UP000218418"/>
    </source>
</evidence>
<dbReference type="Proteomes" id="UP000218418">
    <property type="component" value="Chromosome"/>
</dbReference>
<organism evidence="1 2">
    <name type="scientific">Calothrix parasitica NIES-267</name>
    <dbReference type="NCBI Taxonomy" id="1973488"/>
    <lineage>
        <taxon>Bacteria</taxon>
        <taxon>Bacillati</taxon>
        <taxon>Cyanobacteriota</taxon>
        <taxon>Cyanophyceae</taxon>
        <taxon>Nostocales</taxon>
        <taxon>Calotrichaceae</taxon>
        <taxon>Calothrix</taxon>
    </lineage>
</organism>
<evidence type="ECO:0000313" key="1">
    <source>
        <dbReference type="EMBL" id="BAY84688.1"/>
    </source>
</evidence>
<dbReference type="AlphaFoldDB" id="A0A1Z4LUE3"/>
<protein>
    <submittedName>
        <fullName evidence="1">Uncharacterized protein</fullName>
    </submittedName>
</protein>
<dbReference type="Gene3D" id="3.40.50.300">
    <property type="entry name" value="P-loop containing nucleotide triphosphate hydrolases"/>
    <property type="match status" value="1"/>
</dbReference>
<reference evidence="1 2" key="1">
    <citation type="submission" date="2017-06" db="EMBL/GenBank/DDBJ databases">
        <title>Genome sequencing of cyanobaciteial culture collection at National Institute for Environmental Studies (NIES).</title>
        <authorList>
            <person name="Hirose Y."/>
            <person name="Shimura Y."/>
            <person name="Fujisawa T."/>
            <person name="Nakamura Y."/>
            <person name="Kawachi M."/>
        </authorList>
    </citation>
    <scope>NUCLEOTIDE SEQUENCE [LARGE SCALE GENOMIC DNA]</scope>
    <source>
        <strain evidence="1 2">NIES-267</strain>
    </source>
</reference>
<keyword evidence="2" id="KW-1185">Reference proteome</keyword>
<sequence length="601" mass="67372">MSPTTLQNLKSLFYDRPYVLRMFDLREYDLTGLESEALIKTQKDKKIFPEPVKFYATGRTGAGKTALGNSLLDLVEPAMESHGYQDCTNSVQYFTLKSNLQYFDLPGAGSDESYENINRAALGIKQLEEDYDDIAPVNEFKILNYTKCLKKEARKPQVETIKVDTWQSETYQKDASPDIILYVVAPHMQFIRGDRRYLAALLKSLKHRGSGSQVIFALNIHYTKEGIQKPTPQNIQDARNKITEIYQKFCDGETPLIAEIDCLNGTGFSQIAEFICRVLPQNKIGSMQQVLRGELKQFAKKERSRRYRQTLIYLASRFATYPVDAAIGKGILEEAYAAVCDYGVRIFRQEDAYFEAIAQLNREIDGYAAETKLSREEAIKIMVPEIKYGEVIEEVITGYNPVFRDETVYDTQTFMESHTESVRTTKSMAKGGLLGAGAGAFAASMLTPFAPVALGVAAIGAAAGAFCAPKESIQVEKPATRQVPRTQRQLVDVEPIKETVTRQVPEVLEKEKEVGKKYLQGGYPVIENILAIGLGIEYVDSEQDLGNYFDSSVKVQRQQIKNMLSPHKQTINQLAQNCTNPGTKNPAEEQIINILQQAVIS</sequence>